<comment type="caution">
    <text evidence="1">The sequence shown here is derived from an EMBL/GenBank/DDBJ whole genome shotgun (WGS) entry which is preliminary data.</text>
</comment>
<reference evidence="1 2" key="1">
    <citation type="submission" date="2024-10" db="EMBL/GenBank/DDBJ databases">
        <authorList>
            <person name="Yang X.-N."/>
        </authorList>
    </citation>
    <scope>NUCLEOTIDE SEQUENCE [LARGE SCALE GENOMIC DNA]</scope>
    <source>
        <strain evidence="1 2">CAU 1059</strain>
    </source>
</reference>
<keyword evidence="2" id="KW-1185">Reference proteome</keyword>
<dbReference type="Proteomes" id="UP001607157">
    <property type="component" value="Unassembled WGS sequence"/>
</dbReference>
<dbReference type="EMBL" id="JBIHMM010000008">
    <property type="protein sequence ID" value="MFH0255434.1"/>
    <property type="molecule type" value="Genomic_DNA"/>
</dbReference>
<protein>
    <recommendedName>
        <fullName evidence="3">Transposase</fullName>
    </recommendedName>
</protein>
<evidence type="ECO:0000313" key="2">
    <source>
        <dbReference type="Proteomes" id="UP001607157"/>
    </source>
</evidence>
<name>A0ABW7IB70_9RHOB</name>
<accession>A0ABW7IB70</accession>
<dbReference type="RefSeq" id="WP_377173291.1">
    <property type="nucleotide sequence ID" value="NZ_JBHTJC010000008.1"/>
</dbReference>
<organism evidence="1 2">
    <name type="scientific">Roseovarius aquimarinus</name>
    <dbReference type="NCBI Taxonomy" id="1229156"/>
    <lineage>
        <taxon>Bacteria</taxon>
        <taxon>Pseudomonadati</taxon>
        <taxon>Pseudomonadota</taxon>
        <taxon>Alphaproteobacteria</taxon>
        <taxon>Rhodobacterales</taxon>
        <taxon>Roseobacteraceae</taxon>
        <taxon>Roseovarius</taxon>
    </lineage>
</organism>
<evidence type="ECO:0008006" key="3">
    <source>
        <dbReference type="Google" id="ProtNLM"/>
    </source>
</evidence>
<gene>
    <name evidence="1" type="ORF">ACGRVM_16125</name>
</gene>
<evidence type="ECO:0000313" key="1">
    <source>
        <dbReference type="EMBL" id="MFH0255434.1"/>
    </source>
</evidence>
<proteinExistence type="predicted"/>
<sequence length="101" mass="11370">MLPSIDGFMASSAQSVFANARFEASRKRVSQATAARWFNHVASHIKPTAEKFCKAETKGRASFDSNVRLEIDHHANQRNTCFIYIKGKPIILMTMPILRAM</sequence>